<protein>
    <submittedName>
        <fullName evidence="2">Uncharacterized protein</fullName>
    </submittedName>
</protein>
<feature type="signal peptide" evidence="1">
    <location>
        <begin position="1"/>
        <end position="23"/>
    </location>
</feature>
<reference evidence="2" key="2">
    <citation type="submission" date="2018-10" db="UniProtKB">
        <authorList>
            <consortium name="EnsemblPlants"/>
        </authorList>
    </citation>
    <scope>IDENTIFICATION</scope>
</reference>
<dbReference type="Gramene" id="TraesWEE_scaffold_042034_01G000100.1">
    <property type="protein sequence ID" value="TraesWEE_scaffold_042034_01G000100.1"/>
    <property type="gene ID" value="TraesWEE_scaffold_042034_01G000100"/>
</dbReference>
<dbReference type="Gramene" id="TraesSTA2D03G01071990.1">
    <property type="protein sequence ID" value="TraesSTA2D03G01071990.1.CDS1"/>
    <property type="gene ID" value="TraesSTA2D03G01071990"/>
</dbReference>
<evidence type="ECO:0000313" key="2">
    <source>
        <dbReference type="EnsemblPlants" id="TraesCS2D02G003700.1.cds1"/>
    </source>
</evidence>
<evidence type="ECO:0000313" key="3">
    <source>
        <dbReference type="Proteomes" id="UP000019116"/>
    </source>
</evidence>
<dbReference type="Gramene" id="TraesJUL2D03G01087810.1">
    <property type="protein sequence ID" value="TraesJUL2D03G01087810.1.CDS1"/>
    <property type="gene ID" value="TraesJUL2D03G01087810"/>
</dbReference>
<organism evidence="2">
    <name type="scientific">Triticum aestivum</name>
    <name type="common">Wheat</name>
    <dbReference type="NCBI Taxonomy" id="4565"/>
    <lineage>
        <taxon>Eukaryota</taxon>
        <taxon>Viridiplantae</taxon>
        <taxon>Streptophyta</taxon>
        <taxon>Embryophyta</taxon>
        <taxon>Tracheophyta</taxon>
        <taxon>Spermatophyta</taxon>
        <taxon>Magnoliopsida</taxon>
        <taxon>Liliopsida</taxon>
        <taxon>Poales</taxon>
        <taxon>Poaceae</taxon>
        <taxon>BOP clade</taxon>
        <taxon>Pooideae</taxon>
        <taxon>Triticodae</taxon>
        <taxon>Triticeae</taxon>
        <taxon>Triticinae</taxon>
        <taxon>Triticum</taxon>
    </lineage>
</organism>
<dbReference type="Gramene" id="TraesNOR2D03G01101680.1">
    <property type="protein sequence ID" value="TraesNOR2D03G01101680.1.CDS1"/>
    <property type="gene ID" value="TraesNOR2D03G01101680"/>
</dbReference>
<dbReference type="Gramene" id="TraesLDM2D03G01084620.1">
    <property type="protein sequence ID" value="TraesLDM2D03G01084620.1.CDS1"/>
    <property type="gene ID" value="TraesLDM2D03G01084620"/>
</dbReference>
<proteinExistence type="predicted"/>
<sequence length="184" mass="20322">MVKSVSFLVAVLTMAVSLHSTHAVSAALFNPKAIAQHLPKVDGWTKENLKSMKKLKEIVDAAKDGVEKGIKFHDKDAQGRSIQYSRVTGIIVGDHKLEDGQHGVILIVTAFPFPFLNEKAFGLLKDEFSTAKELHRQFGPLCTTDLYPPVTLVYADDGAEKKQECPWHKQSDGSMCLGILTFQK</sequence>
<dbReference type="EnsemblPlants" id="TraesCS2D02G003700.1">
    <property type="protein sequence ID" value="TraesCS2D02G003700.1.cds1"/>
    <property type="gene ID" value="TraesCS2D02G003700"/>
</dbReference>
<dbReference type="Gramene" id="TraesCS2D03G0007200.1">
    <property type="protein sequence ID" value="TraesCS2D03G0007200.1.CDS1"/>
    <property type="gene ID" value="TraesCS2D03G0007200"/>
</dbReference>
<dbReference type="Gramene" id="TraesPARA_EIv1.0_0625040.1">
    <property type="protein sequence ID" value="TraesPARA_EIv1.0_0625040.1.CDS1"/>
    <property type="gene ID" value="TraesPARA_EIv1.0_0625040"/>
</dbReference>
<reference evidence="2" key="1">
    <citation type="submission" date="2018-08" db="EMBL/GenBank/DDBJ databases">
        <authorList>
            <person name="Rossello M."/>
        </authorList>
    </citation>
    <scope>NUCLEOTIDE SEQUENCE [LARGE SCALE GENOMIC DNA]</scope>
    <source>
        <strain evidence="2">cv. Chinese Spring</strain>
    </source>
</reference>
<dbReference type="Proteomes" id="UP000019116">
    <property type="component" value="Chromosome 2D"/>
</dbReference>
<evidence type="ECO:0000256" key="1">
    <source>
        <dbReference type="SAM" id="SignalP"/>
    </source>
</evidence>
<keyword evidence="1" id="KW-0732">Signal</keyword>
<accession>A0A3B6D4I1</accession>
<dbReference type="AlphaFoldDB" id="A0A3B6D4I1"/>
<name>A0A3B6D4I1_WHEAT</name>
<dbReference type="Gramene" id="TraesCS2D02G003700.1">
    <property type="protein sequence ID" value="TraesCS2D02G003700.1.cds1"/>
    <property type="gene ID" value="TraesCS2D02G003700"/>
</dbReference>
<dbReference type="OMA" id="QHGVILI"/>
<feature type="chain" id="PRO_5043172585" evidence="1">
    <location>
        <begin position="24"/>
        <end position="184"/>
    </location>
</feature>
<dbReference type="Gramene" id="TraesCLE_scaffold_069410_01G000300.1">
    <property type="protein sequence ID" value="TraesCLE_scaffold_069410_01G000300.1"/>
    <property type="gene ID" value="TraesCLE_scaffold_069410_01G000300"/>
</dbReference>
<dbReference type="Gramene" id="TraesLAC2D03G01035460.1">
    <property type="protein sequence ID" value="TraesLAC2D03G01035460.1.CDS1"/>
    <property type="gene ID" value="TraesLAC2D03G01035460"/>
</dbReference>
<keyword evidence="3" id="KW-1185">Reference proteome</keyword>
<dbReference type="Gramene" id="TraesRN2D0100009500.1">
    <property type="protein sequence ID" value="TraesRN2D0100009500.1"/>
    <property type="gene ID" value="TraesRN2D0100009500"/>
</dbReference>